<name>A0A4R6BZV7_9STAP</name>
<dbReference type="FunFam" id="3.40.50.2000:FF:000043">
    <property type="entry name" value="UDP-N-acetylglucosamine 2-epimerase"/>
    <property type="match status" value="1"/>
</dbReference>
<sequence length="379" mass="42322">MKKIMTVFGTRPEAIKMAPLVLQLKKEEGLEPIVVVTAQHREMLDQVLEIFDITPDYDLNIMKAGQTLTEVTGRVLTGLEGVIKEAKPDMILVHGDTTTTFAGGLAAFYNEVAIGHVEAGLRTFNKYSPFPEEMNRQMTGVLADLHFAPTDEAAENLRRENKPDDAIVVTGNTAIDALSTTVQDDYHSEIIDAYADKKIILLTAHRRENIGEPMHNIFKAIKRIIDEHEDVTVVYPMHKNPKVREIAAQYLADHERIKLIEPLDVIDFHNFAARSHFILTDSGGVQEEAPSLGKPVIVLRDTTERPEGVKAGTLKLAGIEEEDIYRLTKELLTDDSVYNAMSQASNPYGDGHTSERICAHIKHYFGLTEEKPAPFKVID</sequence>
<feature type="domain" description="UDP-N-acetylglucosamine 2-epimerase" evidence="6">
    <location>
        <begin position="23"/>
        <end position="362"/>
    </location>
</feature>
<evidence type="ECO:0000256" key="5">
    <source>
        <dbReference type="RuleBase" id="RU003513"/>
    </source>
</evidence>
<dbReference type="NCBIfam" id="TIGR00236">
    <property type="entry name" value="wecB"/>
    <property type="match status" value="1"/>
</dbReference>
<comment type="caution">
    <text evidence="7">The sequence shown here is derived from an EMBL/GenBank/DDBJ whole genome shotgun (WGS) entry which is preliminary data.</text>
</comment>
<dbReference type="InterPro" id="IPR029767">
    <property type="entry name" value="WecB-like"/>
</dbReference>
<dbReference type="RefSeq" id="WP_133452044.1">
    <property type="nucleotide sequence ID" value="NZ_SCWF01000008.1"/>
</dbReference>
<dbReference type="PANTHER" id="PTHR43174:SF2">
    <property type="entry name" value="UDP-N-ACETYLGLUCOSAMINE 2-EPIMERASE"/>
    <property type="match status" value="1"/>
</dbReference>
<evidence type="ECO:0000256" key="2">
    <source>
        <dbReference type="ARBA" id="ARBA00038209"/>
    </source>
</evidence>
<dbReference type="AlphaFoldDB" id="A0A4R6BZV7"/>
<protein>
    <recommendedName>
        <fullName evidence="3">UDP-N-acetylglucosamine 2-epimerase (non-hydrolyzing)</fullName>
        <ecNumber evidence="3">5.1.3.14</ecNumber>
    </recommendedName>
    <alternativeName>
        <fullName evidence="4">UDP-GlcNAc-2-epimerase</fullName>
    </alternativeName>
</protein>
<dbReference type="Pfam" id="PF02350">
    <property type="entry name" value="Epimerase_2"/>
    <property type="match status" value="1"/>
</dbReference>
<gene>
    <name evidence="7" type="ORF">ERX55_07945</name>
</gene>
<evidence type="ECO:0000256" key="4">
    <source>
        <dbReference type="ARBA" id="ARBA00079400"/>
    </source>
</evidence>
<dbReference type="EMBL" id="SCWF01000008">
    <property type="protein sequence ID" value="TDM13719.1"/>
    <property type="molecule type" value="Genomic_DNA"/>
</dbReference>
<dbReference type="Gene3D" id="3.40.50.2000">
    <property type="entry name" value="Glycogen Phosphorylase B"/>
    <property type="match status" value="2"/>
</dbReference>
<dbReference type="GO" id="GO:0008761">
    <property type="term" value="F:UDP-N-acetylglucosamine 2-epimerase activity"/>
    <property type="evidence" value="ECO:0007669"/>
    <property type="project" value="UniProtKB-EC"/>
</dbReference>
<evidence type="ECO:0000256" key="1">
    <source>
        <dbReference type="ARBA" id="ARBA00023235"/>
    </source>
</evidence>
<reference evidence="7 8" key="1">
    <citation type="submission" date="2019-01" db="EMBL/GenBank/DDBJ databases">
        <title>Draft genome sequences of the type strains of six Macrococcus species.</title>
        <authorList>
            <person name="Mazhar S."/>
            <person name="Altermann E."/>
            <person name="Hill C."/>
            <person name="Mcauliffe O."/>
        </authorList>
    </citation>
    <scope>NUCLEOTIDE SEQUENCE [LARGE SCALE GENOMIC DNA]</scope>
    <source>
        <strain evidence="7 8">ATCC 51825</strain>
    </source>
</reference>
<evidence type="ECO:0000313" key="7">
    <source>
        <dbReference type="EMBL" id="TDM13719.1"/>
    </source>
</evidence>
<dbReference type="OrthoDB" id="9803238at2"/>
<evidence type="ECO:0000256" key="3">
    <source>
        <dbReference type="ARBA" id="ARBA00038858"/>
    </source>
</evidence>
<accession>A0A4R6BZV7</accession>
<dbReference type="SUPFAM" id="SSF53756">
    <property type="entry name" value="UDP-Glycosyltransferase/glycogen phosphorylase"/>
    <property type="match status" value="1"/>
</dbReference>
<dbReference type="PANTHER" id="PTHR43174">
    <property type="entry name" value="UDP-N-ACETYLGLUCOSAMINE 2-EPIMERASE"/>
    <property type="match status" value="1"/>
</dbReference>
<evidence type="ECO:0000313" key="8">
    <source>
        <dbReference type="Proteomes" id="UP000294843"/>
    </source>
</evidence>
<comment type="similarity">
    <text evidence="2 5">Belongs to the UDP-N-acetylglucosamine 2-epimerase family.</text>
</comment>
<dbReference type="CDD" id="cd03786">
    <property type="entry name" value="GTB_UDP-GlcNAc_2-Epimerase"/>
    <property type="match status" value="1"/>
</dbReference>
<keyword evidence="8" id="KW-1185">Reference proteome</keyword>
<dbReference type="EC" id="5.1.3.14" evidence="3"/>
<keyword evidence="1 5" id="KW-0413">Isomerase</keyword>
<proteinExistence type="inferred from homology"/>
<evidence type="ECO:0000259" key="6">
    <source>
        <dbReference type="Pfam" id="PF02350"/>
    </source>
</evidence>
<dbReference type="Proteomes" id="UP000294843">
    <property type="component" value="Unassembled WGS sequence"/>
</dbReference>
<organism evidence="7 8">
    <name type="scientific">Macrococcus bovicus</name>
    <dbReference type="NCBI Taxonomy" id="69968"/>
    <lineage>
        <taxon>Bacteria</taxon>
        <taxon>Bacillati</taxon>
        <taxon>Bacillota</taxon>
        <taxon>Bacilli</taxon>
        <taxon>Bacillales</taxon>
        <taxon>Staphylococcaceae</taxon>
        <taxon>Macrococcus</taxon>
    </lineage>
</organism>
<dbReference type="InterPro" id="IPR003331">
    <property type="entry name" value="UDP_GlcNAc_Epimerase_2_dom"/>
</dbReference>